<protein>
    <submittedName>
        <fullName evidence="1">Uncharacterized protein</fullName>
    </submittedName>
</protein>
<evidence type="ECO:0000313" key="1">
    <source>
        <dbReference type="EMBL" id="MBM7280348.1"/>
    </source>
</evidence>
<comment type="caution">
    <text evidence="1">The sequence shown here is derived from an EMBL/GenBank/DDBJ whole genome shotgun (WGS) entry which is preliminary data.</text>
</comment>
<gene>
    <name evidence="1" type="ORF">JTZ10_21625</name>
</gene>
<dbReference type="AlphaFoldDB" id="A0AAW4GAW8"/>
<proteinExistence type="predicted"/>
<dbReference type="EMBL" id="JAFFGU010000019">
    <property type="protein sequence ID" value="MBM7280348.1"/>
    <property type="molecule type" value="Genomic_DNA"/>
</dbReference>
<dbReference type="RefSeq" id="WP_204718911.1">
    <property type="nucleotide sequence ID" value="NZ_JAFFGU010000019.1"/>
</dbReference>
<organism evidence="1 2">
    <name type="scientific">Gordonia rubripertincta</name>
    <name type="common">Rhodococcus corallinus</name>
    <dbReference type="NCBI Taxonomy" id="36822"/>
    <lineage>
        <taxon>Bacteria</taxon>
        <taxon>Bacillati</taxon>
        <taxon>Actinomycetota</taxon>
        <taxon>Actinomycetes</taxon>
        <taxon>Mycobacteriales</taxon>
        <taxon>Gordoniaceae</taxon>
        <taxon>Gordonia</taxon>
    </lineage>
</organism>
<name>A0AAW4GAW8_GORRU</name>
<accession>A0AAW4GAW8</accession>
<evidence type="ECO:0000313" key="2">
    <source>
        <dbReference type="Proteomes" id="UP001195196"/>
    </source>
</evidence>
<sequence>MTVIRRFKLAVDELEPDHIGTLNTCHIEVVIYDTTEAMRDAMVRYGLPAKLARNSGGGFGYRGQPYRGYLGIMRLALDTHLESVIIHECVHVAVRAAKWHYGVDELRLNEAKNGEREEVVAYYTQAFGWCLLDEVRRMGVIKEVA</sequence>
<dbReference type="Proteomes" id="UP001195196">
    <property type="component" value="Unassembled WGS sequence"/>
</dbReference>
<reference evidence="1" key="1">
    <citation type="submission" date="2021-02" db="EMBL/GenBank/DDBJ databases">
        <title>Taxonomy, biology and ecology of Rhodococcus bacteria occurring in California pistachio and other woody hosts as revealed by genome sequence analyses.</title>
        <authorList>
            <person name="Riely B."/>
            <person name="Gai Y."/>
        </authorList>
    </citation>
    <scope>NUCLEOTIDE SEQUENCE</scope>
    <source>
        <strain evidence="1">BP-295</strain>
    </source>
</reference>